<feature type="compositionally biased region" description="Low complexity" evidence="1">
    <location>
        <begin position="82"/>
        <end position="91"/>
    </location>
</feature>
<dbReference type="InterPro" id="IPR036661">
    <property type="entry name" value="Luciferase-like_sf"/>
</dbReference>
<organism evidence="3 4">
    <name type="scientific">Nonomuraea harbinensis</name>
    <dbReference type="NCBI Taxonomy" id="1286938"/>
    <lineage>
        <taxon>Bacteria</taxon>
        <taxon>Bacillati</taxon>
        <taxon>Actinomycetota</taxon>
        <taxon>Actinomycetes</taxon>
        <taxon>Streptosporangiales</taxon>
        <taxon>Streptosporangiaceae</taxon>
        <taxon>Nonomuraea</taxon>
    </lineage>
</organism>
<sequence>MRRQAPARSTRRQRSDRLKEACQVMIRLLRQEPATVHGERFQLIGTRSGSAPTQRPHPPIGIGSSGEKRTPRITTRHAQPWTSTLSPSSSSAARMTCSVGSAPTRDGTYQRRADAGQNPLTPCRRGTGPIDTAQTPDRTHQHRADPGRDPSTPCRYVTGPINTVPMRNGTHRRRASSGREPSNSRTSCQVHHDGDSAAAARAFAEAGADLMIVHLRTRTTRWRQPCRGACPATSPSPQAHPTWRDRT</sequence>
<evidence type="ECO:0000313" key="4">
    <source>
        <dbReference type="Proteomes" id="UP001596096"/>
    </source>
</evidence>
<feature type="region of interest" description="Disordered" evidence="1">
    <location>
        <begin position="45"/>
        <end position="193"/>
    </location>
</feature>
<name>A0ABW1BU93_9ACTN</name>
<gene>
    <name evidence="3" type="ORF">ACFPUY_17270</name>
</gene>
<proteinExistence type="predicted"/>
<evidence type="ECO:0000259" key="2">
    <source>
        <dbReference type="Pfam" id="PF00296"/>
    </source>
</evidence>
<comment type="caution">
    <text evidence="3">The sequence shown here is derived from an EMBL/GenBank/DDBJ whole genome shotgun (WGS) entry which is preliminary data.</text>
</comment>
<feature type="compositionally biased region" description="Polar residues" evidence="1">
    <location>
        <begin position="72"/>
        <end position="81"/>
    </location>
</feature>
<dbReference type="EMBL" id="JBHSNW010000007">
    <property type="protein sequence ID" value="MFC5816849.1"/>
    <property type="molecule type" value="Genomic_DNA"/>
</dbReference>
<accession>A0ABW1BU93</accession>
<dbReference type="RefSeq" id="WP_372452414.1">
    <property type="nucleotide sequence ID" value="NZ_JAHKRN010000007.1"/>
</dbReference>
<feature type="compositionally biased region" description="Basic and acidic residues" evidence="1">
    <location>
        <begin position="137"/>
        <end position="148"/>
    </location>
</feature>
<dbReference type="Proteomes" id="UP001596096">
    <property type="component" value="Unassembled WGS sequence"/>
</dbReference>
<feature type="compositionally biased region" description="Polar residues" evidence="1">
    <location>
        <begin position="179"/>
        <end position="189"/>
    </location>
</feature>
<feature type="domain" description="Luciferase-like" evidence="2">
    <location>
        <begin position="11"/>
        <end position="93"/>
    </location>
</feature>
<dbReference type="InterPro" id="IPR011251">
    <property type="entry name" value="Luciferase-like_dom"/>
</dbReference>
<reference evidence="4" key="1">
    <citation type="journal article" date="2019" name="Int. J. Syst. Evol. Microbiol.">
        <title>The Global Catalogue of Microorganisms (GCM) 10K type strain sequencing project: providing services to taxonomists for standard genome sequencing and annotation.</title>
        <authorList>
            <consortium name="The Broad Institute Genomics Platform"/>
            <consortium name="The Broad Institute Genome Sequencing Center for Infectious Disease"/>
            <person name="Wu L."/>
            <person name="Ma J."/>
        </authorList>
    </citation>
    <scope>NUCLEOTIDE SEQUENCE [LARGE SCALE GENOMIC DNA]</scope>
    <source>
        <strain evidence="4">CGMCC 4.7106</strain>
    </source>
</reference>
<dbReference type="Gene3D" id="3.20.20.30">
    <property type="entry name" value="Luciferase-like domain"/>
    <property type="match status" value="1"/>
</dbReference>
<keyword evidence="4" id="KW-1185">Reference proteome</keyword>
<feature type="region of interest" description="Disordered" evidence="1">
    <location>
        <begin position="225"/>
        <end position="247"/>
    </location>
</feature>
<evidence type="ECO:0000313" key="3">
    <source>
        <dbReference type="EMBL" id="MFC5816849.1"/>
    </source>
</evidence>
<protein>
    <submittedName>
        <fullName evidence="3">LLM class flavin-dependent oxidoreductase</fullName>
    </submittedName>
</protein>
<dbReference type="Pfam" id="PF00296">
    <property type="entry name" value="Bac_luciferase"/>
    <property type="match status" value="1"/>
</dbReference>
<dbReference type="SUPFAM" id="SSF51679">
    <property type="entry name" value="Bacterial luciferase-like"/>
    <property type="match status" value="1"/>
</dbReference>
<evidence type="ECO:0000256" key="1">
    <source>
        <dbReference type="SAM" id="MobiDB-lite"/>
    </source>
</evidence>